<evidence type="ECO:0000313" key="1">
    <source>
        <dbReference type="EMBL" id="GFG51979.1"/>
    </source>
</evidence>
<accession>A0A7I9W3M5</accession>
<name>A0A7I9W3M5_MYCAG</name>
<evidence type="ECO:0000313" key="2">
    <source>
        <dbReference type="Proteomes" id="UP000465302"/>
    </source>
</evidence>
<reference evidence="1 2" key="1">
    <citation type="journal article" date="2019" name="Emerg. Microbes Infect.">
        <title>Comprehensive subspecies identification of 175 nontuberculous mycobacteria species based on 7547 genomic profiles.</title>
        <authorList>
            <person name="Matsumoto Y."/>
            <person name="Kinjo T."/>
            <person name="Motooka D."/>
            <person name="Nabeya D."/>
            <person name="Jung N."/>
            <person name="Uechi K."/>
            <person name="Horii T."/>
            <person name="Iida T."/>
            <person name="Fujita J."/>
            <person name="Nakamura S."/>
        </authorList>
    </citation>
    <scope>NUCLEOTIDE SEQUENCE [LARGE SCALE GENOMIC DNA]</scope>
    <source>
        <strain evidence="1 2">JCM 6377</strain>
    </source>
</reference>
<protein>
    <submittedName>
        <fullName evidence="1">Uncharacterized protein</fullName>
    </submittedName>
</protein>
<gene>
    <name evidence="1" type="ORF">MAGR_34200</name>
</gene>
<sequence>MPRIVLLDRHRDRLGRQQQDIAIADSVLLQRDRLVKHGAIGPRQYPPIVETRFPAARQVDDARQEFAEFASRGQGEIDRLRPFSVVGVHRYPTQS</sequence>
<dbReference type="EMBL" id="BLKS01000001">
    <property type="protein sequence ID" value="GFG51979.1"/>
    <property type="molecule type" value="Genomic_DNA"/>
</dbReference>
<organism evidence="1 2">
    <name type="scientific">Mycolicibacterium agri</name>
    <name type="common">Mycobacterium agri</name>
    <dbReference type="NCBI Taxonomy" id="36811"/>
    <lineage>
        <taxon>Bacteria</taxon>
        <taxon>Bacillati</taxon>
        <taxon>Actinomycetota</taxon>
        <taxon>Actinomycetes</taxon>
        <taxon>Mycobacteriales</taxon>
        <taxon>Mycobacteriaceae</taxon>
        <taxon>Mycolicibacterium</taxon>
    </lineage>
</organism>
<dbReference type="Proteomes" id="UP000465302">
    <property type="component" value="Unassembled WGS sequence"/>
</dbReference>
<dbReference type="AlphaFoldDB" id="A0A7I9W3M5"/>
<comment type="caution">
    <text evidence="1">The sequence shown here is derived from an EMBL/GenBank/DDBJ whole genome shotgun (WGS) entry which is preliminary data.</text>
</comment>
<proteinExistence type="predicted"/>